<sequence length="58" mass="6667">MKDRRTPGDYNGELPRSVGMWFTKNEGGIFAPISIEVYKLIKRVEKLEAVIKENNNGR</sequence>
<organism evidence="1">
    <name type="scientific">marine sediment metagenome</name>
    <dbReference type="NCBI Taxonomy" id="412755"/>
    <lineage>
        <taxon>unclassified sequences</taxon>
        <taxon>metagenomes</taxon>
        <taxon>ecological metagenomes</taxon>
    </lineage>
</organism>
<reference evidence="1" key="1">
    <citation type="journal article" date="2015" name="Nature">
        <title>Complex archaea that bridge the gap between prokaryotes and eukaryotes.</title>
        <authorList>
            <person name="Spang A."/>
            <person name="Saw J.H."/>
            <person name="Jorgensen S.L."/>
            <person name="Zaremba-Niedzwiedzka K."/>
            <person name="Martijn J."/>
            <person name="Lind A.E."/>
            <person name="van Eijk R."/>
            <person name="Schleper C."/>
            <person name="Guy L."/>
            <person name="Ettema T.J."/>
        </authorList>
    </citation>
    <scope>NUCLEOTIDE SEQUENCE</scope>
</reference>
<comment type="caution">
    <text evidence="1">The sequence shown here is derived from an EMBL/GenBank/DDBJ whole genome shotgun (WGS) entry which is preliminary data.</text>
</comment>
<name>A0A0F9F7J7_9ZZZZ</name>
<proteinExistence type="predicted"/>
<protein>
    <submittedName>
        <fullName evidence="1">Uncharacterized protein</fullName>
    </submittedName>
</protein>
<accession>A0A0F9F7J7</accession>
<gene>
    <name evidence="1" type="ORF">LCGC14_1985580</name>
</gene>
<evidence type="ECO:0000313" key="1">
    <source>
        <dbReference type="EMBL" id="KKL82359.1"/>
    </source>
</evidence>
<dbReference type="AlphaFoldDB" id="A0A0F9F7J7"/>
<dbReference type="EMBL" id="LAZR01022298">
    <property type="protein sequence ID" value="KKL82359.1"/>
    <property type="molecule type" value="Genomic_DNA"/>
</dbReference>